<organism evidence="9 10">
    <name type="scientific">Cichlidogyrus casuarinus</name>
    <dbReference type="NCBI Taxonomy" id="1844966"/>
    <lineage>
        <taxon>Eukaryota</taxon>
        <taxon>Metazoa</taxon>
        <taxon>Spiralia</taxon>
        <taxon>Lophotrochozoa</taxon>
        <taxon>Platyhelminthes</taxon>
        <taxon>Monogenea</taxon>
        <taxon>Monopisthocotylea</taxon>
        <taxon>Dactylogyridea</taxon>
        <taxon>Ancyrocephalidae</taxon>
        <taxon>Cichlidogyrus</taxon>
    </lineage>
</organism>
<dbReference type="AlphaFoldDB" id="A0ABD2QGP7"/>
<dbReference type="GO" id="GO:0031902">
    <property type="term" value="C:late endosome membrane"/>
    <property type="evidence" value="ECO:0007669"/>
    <property type="project" value="UniProtKB-SubCell"/>
</dbReference>
<comment type="catalytic activity">
    <reaction evidence="6">
        <text>1-dodecanoylglycerol + H2O = dodecanoate + glycerol + H(+)</text>
        <dbReference type="Rhea" id="RHEA:44316"/>
        <dbReference type="ChEBI" id="CHEBI:15377"/>
        <dbReference type="ChEBI" id="CHEBI:15378"/>
        <dbReference type="ChEBI" id="CHEBI:17754"/>
        <dbReference type="ChEBI" id="CHEBI:18262"/>
        <dbReference type="ChEBI" id="CHEBI:75539"/>
    </reaction>
</comment>
<proteinExistence type="predicted"/>
<dbReference type="InterPro" id="IPR029058">
    <property type="entry name" value="AB_hydrolase_fold"/>
</dbReference>
<dbReference type="Gene3D" id="3.40.50.1820">
    <property type="entry name" value="alpha/beta hydrolase"/>
    <property type="match status" value="1"/>
</dbReference>
<evidence type="ECO:0000256" key="7">
    <source>
        <dbReference type="ARBA" id="ARBA00049568"/>
    </source>
</evidence>
<dbReference type="EC" id="3.1.1.23" evidence="2"/>
<feature type="domain" description="AB hydrolase-1" evidence="8">
    <location>
        <begin position="90"/>
        <end position="146"/>
    </location>
</feature>
<evidence type="ECO:0000256" key="1">
    <source>
        <dbReference type="ARBA" id="ARBA00001613"/>
    </source>
</evidence>
<comment type="catalytic activity">
    <reaction evidence="1">
        <text>Hydrolyzes glycerol monoesters of long-chain fatty acids.</text>
        <dbReference type="EC" id="3.1.1.23"/>
    </reaction>
</comment>
<sequence>MDEAQYIKKPCCHSCSYDNFLKLPICFLQLVNPLIMCCFEKVAFFNPPRQAAVVTSDGSVITKSPKTRQVAFKMQAKYLRATIFGRDWSEGNYEYHSSLDIPVLVIVGEQDKLCSVDDVAVMDAVLPRSSLRVIPKAGHMLMLDAPTELNNQILHFIQNPPPPFYARKEPRLIPILE</sequence>
<dbReference type="GO" id="GO:0047372">
    <property type="term" value="F:monoacylglycerol lipase activity"/>
    <property type="evidence" value="ECO:0007669"/>
    <property type="project" value="UniProtKB-EC"/>
</dbReference>
<dbReference type="GO" id="GO:0031966">
    <property type="term" value="C:mitochondrial membrane"/>
    <property type="evidence" value="ECO:0007669"/>
    <property type="project" value="UniProtKB-SubCell"/>
</dbReference>
<evidence type="ECO:0000313" key="10">
    <source>
        <dbReference type="Proteomes" id="UP001626550"/>
    </source>
</evidence>
<dbReference type="EMBL" id="JBJKFK010000214">
    <property type="protein sequence ID" value="KAL3318698.1"/>
    <property type="molecule type" value="Genomic_DNA"/>
</dbReference>
<dbReference type="InterPro" id="IPR050266">
    <property type="entry name" value="AB_hydrolase_sf"/>
</dbReference>
<dbReference type="Proteomes" id="UP001626550">
    <property type="component" value="Unassembled WGS sequence"/>
</dbReference>
<comment type="function">
    <text evidence="7">Lipase that preferentially hydrolysis medium-chain saturated monoacylglycerols including 2-arachidonoylglycerol. Through 2-arachidonoylglycerol degradation may regulate endocannabinoid signaling pathways. Also has a lysophosphatidyl lipase activity with a preference for lysophosphatidylglycerol among other lysophospholipids. Also able to degrade bis(monoacylglycero)phosphate (BMP) and constitutes the major enzyme for BMP catabolism. BMP, also known as lysobisphosphatidic acid, is enriched in late endosomes and lysosomes and plays a key role in the formation of intraluminal vesicles and in lipid sorting.</text>
</comment>
<dbReference type="SUPFAM" id="SSF53474">
    <property type="entry name" value="alpha/beta-Hydrolases"/>
    <property type="match status" value="1"/>
</dbReference>
<comment type="caution">
    <text evidence="9">The sequence shown here is derived from an EMBL/GenBank/DDBJ whole genome shotgun (WGS) entry which is preliminary data.</text>
</comment>
<comment type="subcellular location">
    <subcellularLocation>
        <location evidence="3">Late endosome membrane</location>
        <topology evidence="3">Single-pass type II membrane protein</topology>
    </subcellularLocation>
    <subcellularLocation>
        <location evidence="4">Lysosome membrane</location>
        <topology evidence="4">Single-pass type II membrane protein</topology>
    </subcellularLocation>
    <subcellularLocation>
        <location evidence="5">Mitochondrion membrane</location>
        <topology evidence="5">Single-pass type II membrane protein</topology>
    </subcellularLocation>
</comment>
<protein>
    <recommendedName>
        <fullName evidence="2">acylglycerol lipase</fullName>
        <ecNumber evidence="2">3.1.1.23</ecNumber>
    </recommendedName>
</protein>
<accession>A0ABD2QGP7</accession>
<evidence type="ECO:0000256" key="4">
    <source>
        <dbReference type="ARBA" id="ARBA00037874"/>
    </source>
</evidence>
<dbReference type="Pfam" id="PF00561">
    <property type="entry name" value="Abhydrolase_1"/>
    <property type="match status" value="1"/>
</dbReference>
<reference evidence="9 10" key="1">
    <citation type="submission" date="2024-11" db="EMBL/GenBank/DDBJ databases">
        <title>Adaptive evolution of stress response genes in parasites aligns with host niche diversity.</title>
        <authorList>
            <person name="Hahn C."/>
            <person name="Resl P."/>
        </authorList>
    </citation>
    <scope>NUCLEOTIDE SEQUENCE [LARGE SCALE GENOMIC DNA]</scope>
    <source>
        <strain evidence="9">EGGRZ-B1_66</strain>
        <tissue evidence="9">Body</tissue>
    </source>
</reference>
<evidence type="ECO:0000256" key="6">
    <source>
        <dbReference type="ARBA" id="ARBA00047662"/>
    </source>
</evidence>
<dbReference type="InterPro" id="IPR000073">
    <property type="entry name" value="AB_hydrolase_1"/>
</dbReference>
<evidence type="ECO:0000313" key="9">
    <source>
        <dbReference type="EMBL" id="KAL3318698.1"/>
    </source>
</evidence>
<evidence type="ECO:0000256" key="5">
    <source>
        <dbReference type="ARBA" id="ARBA00046308"/>
    </source>
</evidence>
<evidence type="ECO:0000256" key="3">
    <source>
        <dbReference type="ARBA" id="ARBA00037797"/>
    </source>
</evidence>
<evidence type="ECO:0000259" key="8">
    <source>
        <dbReference type="Pfam" id="PF00561"/>
    </source>
</evidence>
<dbReference type="PANTHER" id="PTHR43798">
    <property type="entry name" value="MONOACYLGLYCEROL LIPASE"/>
    <property type="match status" value="1"/>
</dbReference>
<dbReference type="GO" id="GO:0005765">
    <property type="term" value="C:lysosomal membrane"/>
    <property type="evidence" value="ECO:0007669"/>
    <property type="project" value="UniProtKB-SubCell"/>
</dbReference>
<evidence type="ECO:0000256" key="2">
    <source>
        <dbReference type="ARBA" id="ARBA00013254"/>
    </source>
</evidence>
<name>A0ABD2QGP7_9PLAT</name>
<gene>
    <name evidence="9" type="ORF">Ciccas_002651</name>
</gene>
<dbReference type="PANTHER" id="PTHR43798:SF5">
    <property type="entry name" value="MONOACYLGLYCEROL LIPASE ABHD6"/>
    <property type="match status" value="1"/>
</dbReference>
<keyword evidence="10" id="KW-1185">Reference proteome</keyword>